<name>A0A1C7CC31_ECOLX</name>
<dbReference type="EMBL" id="AASXRC010000017">
    <property type="protein sequence ID" value="EFI0214122.1"/>
    <property type="molecule type" value="Genomic_DNA"/>
</dbReference>
<gene>
    <name evidence="1" type="ORF">BG944_003323</name>
    <name evidence="2" type="ORF">NCTC8333_02179</name>
</gene>
<evidence type="ECO:0000313" key="3">
    <source>
        <dbReference type="Proteomes" id="UP000254718"/>
    </source>
</evidence>
<dbReference type="RefSeq" id="WP_000802615.1">
    <property type="nucleotide sequence ID" value="NZ_BGDM01000151.1"/>
</dbReference>
<evidence type="ECO:0000313" key="4">
    <source>
        <dbReference type="Proteomes" id="UP000521994"/>
    </source>
</evidence>
<dbReference type="SUPFAM" id="SSF69349">
    <property type="entry name" value="Phage fibre proteins"/>
    <property type="match status" value="1"/>
</dbReference>
<dbReference type="Proteomes" id="UP000254718">
    <property type="component" value="Unassembled WGS sequence"/>
</dbReference>
<protein>
    <recommendedName>
        <fullName evidence="5">Phage protein</fullName>
    </recommendedName>
</protein>
<evidence type="ECO:0000313" key="2">
    <source>
        <dbReference type="EMBL" id="STM23261.1"/>
    </source>
</evidence>
<dbReference type="EMBL" id="UGFE01000002">
    <property type="protein sequence ID" value="STM23261.1"/>
    <property type="molecule type" value="Genomic_DNA"/>
</dbReference>
<dbReference type="Proteomes" id="UP000521994">
    <property type="component" value="Unassembled WGS sequence"/>
</dbReference>
<accession>A0A1C7CC31</accession>
<dbReference type="AlphaFoldDB" id="A0A1C7CC31"/>
<organism evidence="1 4">
    <name type="scientific">Escherichia coli</name>
    <dbReference type="NCBI Taxonomy" id="562"/>
    <lineage>
        <taxon>Bacteria</taxon>
        <taxon>Pseudomonadati</taxon>
        <taxon>Pseudomonadota</taxon>
        <taxon>Gammaproteobacteria</taxon>
        <taxon>Enterobacterales</taxon>
        <taxon>Enterobacteriaceae</taxon>
        <taxon>Escherichia</taxon>
    </lineage>
</organism>
<comment type="caution">
    <text evidence="1">The sequence shown here is derived from an EMBL/GenBank/DDBJ whole genome shotgun (WGS) entry which is preliminary data.</text>
</comment>
<dbReference type="SUPFAM" id="SSF69255">
    <property type="entry name" value="gp5 N-terminal domain-like"/>
    <property type="match status" value="1"/>
</dbReference>
<evidence type="ECO:0000313" key="1">
    <source>
        <dbReference type="EMBL" id="EFI0214122.1"/>
    </source>
</evidence>
<proteinExistence type="predicted"/>
<sequence>MKPIKRLYLSSDPVHLIDCNIVLELNACGRGFITAGTETDYTGKMVRIDVGYDGLVLRWFTGYVERSQPADNGTCRLFVRELVGIFDKLWPCSFQHPTLRQITDWISEQSGLTVTTPVGAAYADKPIPHFTHSGTGYQLFASLGRAFSVTDYLWYQLPDGDVFVGAAEHSLFAGKPVEIPHEFSQESAGGNSMVVPMIQSLRPGAEVNGQRLNQVRLNNDDMAITWQPRNKANGQPLQKSPIQRQIENAFPELASGLHLPRFARVEAPSEDVSGGDIADPFRPRYAVDLQLLDEDGKPAANTPIYSAVPLPVPMAGSESGMFQFPPPGTLVEVGFTEGRQDKPFVRQIMAEGHNLPAVKPGEQLQQQRDGVSQRVTVAGDWERQTDQTIRENSMTREVTTDEEIRKVVARETTVQATDKTTVLGTATLLAGAVVHISEGDYSVGTSGNLTVTCSKDNSVSVGRNVKRDVAGNVTDDVKGDVTSNVSGALTEKISGIRRSVAQAQQLIAPVVKLGSEEINVLTLLTDTLDVVRELAETAASHTHPNTGASGQAAQFTATANKTGTLKSKYGPLIA</sequence>
<reference evidence="2 3" key="1">
    <citation type="submission" date="2018-06" db="EMBL/GenBank/DDBJ databases">
        <authorList>
            <consortium name="Pathogen Informatics"/>
            <person name="Doyle S."/>
        </authorList>
    </citation>
    <scope>NUCLEOTIDE SEQUENCE [LARGE SCALE GENOMIC DNA]</scope>
    <source>
        <strain evidence="2 3">NCTC8333</strain>
    </source>
</reference>
<reference evidence="1 4" key="2">
    <citation type="submission" date="2020-02" db="EMBL/GenBank/DDBJ databases">
        <authorList>
            <consortium name="PulseNet: The National Subtyping Network for Foodborne Disease Surveillance"/>
            <person name="Tarr C.L."/>
            <person name="Trees E."/>
            <person name="Katz L.S."/>
            <person name="Carleton-Romer H.A."/>
            <person name="Stroika S."/>
            <person name="Kucerova Z."/>
            <person name="Roache K.F."/>
            <person name="Sabol A.L."/>
            <person name="Besser J."/>
            <person name="Gerner-Smidt P."/>
        </authorList>
    </citation>
    <scope>NUCLEOTIDE SEQUENCE [LARGE SCALE GENOMIC DNA]</scope>
    <source>
        <strain evidence="1 4">2014C-3796</strain>
    </source>
</reference>
<evidence type="ECO:0008006" key="5">
    <source>
        <dbReference type="Google" id="ProtNLM"/>
    </source>
</evidence>